<comment type="caution">
    <text evidence="3">The sequence shown here is derived from an EMBL/GenBank/DDBJ whole genome shotgun (WGS) entry which is preliminary data.</text>
</comment>
<dbReference type="InterPro" id="IPR053043">
    <property type="entry name" value="Ras-cAMP_regulatory"/>
</dbReference>
<protein>
    <recommendedName>
        <fullName evidence="2">Nitrogen regulatory protein areA GATA-like domain-containing protein</fullName>
    </recommendedName>
</protein>
<evidence type="ECO:0000256" key="1">
    <source>
        <dbReference type="SAM" id="MobiDB-lite"/>
    </source>
</evidence>
<evidence type="ECO:0000259" key="2">
    <source>
        <dbReference type="Pfam" id="PF08550"/>
    </source>
</evidence>
<dbReference type="STRING" id="13706.A0A1X2HSY4"/>
<keyword evidence="4" id="KW-1185">Reference proteome</keyword>
<dbReference type="OMA" id="RLWYRES"/>
<feature type="domain" description="Nitrogen regulatory protein areA GATA-like" evidence="2">
    <location>
        <begin position="29"/>
        <end position="56"/>
    </location>
</feature>
<dbReference type="PANTHER" id="PTHR28014">
    <property type="entry name" value="NEGATIVE REGULATOR OF RAS-CAMP PATHWAY"/>
    <property type="match status" value="1"/>
</dbReference>
<dbReference type="GO" id="GO:0005737">
    <property type="term" value="C:cytoplasm"/>
    <property type="evidence" value="ECO:0007669"/>
    <property type="project" value="TreeGrafter"/>
</dbReference>
<feature type="region of interest" description="Disordered" evidence="1">
    <location>
        <begin position="173"/>
        <end position="231"/>
    </location>
</feature>
<organism evidence="3 4">
    <name type="scientific">Syncephalastrum racemosum</name>
    <name type="common">Filamentous fungus</name>
    <dbReference type="NCBI Taxonomy" id="13706"/>
    <lineage>
        <taxon>Eukaryota</taxon>
        <taxon>Fungi</taxon>
        <taxon>Fungi incertae sedis</taxon>
        <taxon>Mucoromycota</taxon>
        <taxon>Mucoromycotina</taxon>
        <taxon>Mucoromycetes</taxon>
        <taxon>Mucorales</taxon>
        <taxon>Syncephalastraceae</taxon>
        <taxon>Syncephalastrum</taxon>
    </lineage>
</organism>
<feature type="compositionally biased region" description="Acidic residues" evidence="1">
    <location>
        <begin position="197"/>
        <end position="231"/>
    </location>
</feature>
<dbReference type="GO" id="GO:0000122">
    <property type="term" value="P:negative regulation of transcription by RNA polymerase II"/>
    <property type="evidence" value="ECO:0007669"/>
    <property type="project" value="TreeGrafter"/>
</dbReference>
<evidence type="ECO:0000313" key="3">
    <source>
        <dbReference type="EMBL" id="ORZ02218.1"/>
    </source>
</evidence>
<dbReference type="InterPro" id="IPR013860">
    <property type="entry name" value="AreA_GATA"/>
</dbReference>
<dbReference type="PANTHER" id="PTHR28014:SF1">
    <property type="entry name" value="NEGATIVE REGULATOR OF RAS-CAMP PATHWAY"/>
    <property type="match status" value="1"/>
</dbReference>
<dbReference type="EMBL" id="MCGN01000001">
    <property type="protein sequence ID" value="ORZ02218.1"/>
    <property type="molecule type" value="Genomic_DNA"/>
</dbReference>
<feature type="region of interest" description="Disordered" evidence="1">
    <location>
        <begin position="122"/>
        <end position="160"/>
    </location>
</feature>
<accession>A0A1X2HSY4</accession>
<dbReference type="GO" id="GO:0031930">
    <property type="term" value="P:mitochondria-nucleus signaling pathway"/>
    <property type="evidence" value="ECO:0007669"/>
    <property type="project" value="TreeGrafter"/>
</dbReference>
<dbReference type="Proteomes" id="UP000242180">
    <property type="component" value="Unassembled WGS sequence"/>
</dbReference>
<dbReference type="Pfam" id="PF08550">
    <property type="entry name" value="GATA_AreA"/>
    <property type="match status" value="1"/>
</dbReference>
<sequence>MPLDVPVVSLALPNIHKLKDITSDDLSCMWTVFTKCKDNLENGRRLENMSWRLWYRESNAERDEKTAPTVRTPIPIPALSPDDSHDDYFCQSLPEDSPQTPSFKHVSPTSFKRIISSVGDSTLTPPISTAPVGGSAQAPPKKMVLSCTPPQPVEVATPTPKVETPLARLVPPALTASAPAPAPTDTTNTKSSKFYVSDDEYETEEDADDDEEDDDDEYEDEDDTVLEDNDDGCWSTVRSDAFFDRAYRTEFKKQVPHRPALKRSNLTNLFIAKAPQPRPMPGPTSSIRRYHRHHNTHHQETPADLSQSLSYCVDWEQRQNRYPAGLDLTCHRRPSTLSTLTSACPESFHGW</sequence>
<proteinExistence type="predicted"/>
<dbReference type="InParanoid" id="A0A1X2HSY4"/>
<name>A0A1X2HSY4_SYNRA</name>
<dbReference type="AlphaFoldDB" id="A0A1X2HSY4"/>
<dbReference type="GO" id="GO:0006808">
    <property type="term" value="P:regulation of nitrogen utilization"/>
    <property type="evidence" value="ECO:0007669"/>
    <property type="project" value="TreeGrafter"/>
</dbReference>
<dbReference type="OrthoDB" id="515401at2759"/>
<feature type="compositionally biased region" description="Low complexity" evidence="1">
    <location>
        <begin position="173"/>
        <end position="189"/>
    </location>
</feature>
<reference evidence="3 4" key="1">
    <citation type="submission" date="2016-07" db="EMBL/GenBank/DDBJ databases">
        <title>Pervasive Adenine N6-methylation of Active Genes in Fungi.</title>
        <authorList>
            <consortium name="DOE Joint Genome Institute"/>
            <person name="Mondo S.J."/>
            <person name="Dannebaum R.O."/>
            <person name="Kuo R.C."/>
            <person name="Labutti K."/>
            <person name="Haridas S."/>
            <person name="Kuo A."/>
            <person name="Salamov A."/>
            <person name="Ahrendt S.R."/>
            <person name="Lipzen A."/>
            <person name="Sullivan W."/>
            <person name="Andreopoulos W.B."/>
            <person name="Clum A."/>
            <person name="Lindquist E."/>
            <person name="Daum C."/>
            <person name="Ramamoorthy G.K."/>
            <person name="Gryganskyi A."/>
            <person name="Culley D."/>
            <person name="Magnuson J.K."/>
            <person name="James T.Y."/>
            <person name="O'Malley M.A."/>
            <person name="Stajich J.E."/>
            <person name="Spatafora J.W."/>
            <person name="Visel A."/>
            <person name="Grigoriev I.V."/>
        </authorList>
    </citation>
    <scope>NUCLEOTIDE SEQUENCE [LARGE SCALE GENOMIC DNA]</scope>
    <source>
        <strain evidence="3 4">NRRL 2496</strain>
    </source>
</reference>
<evidence type="ECO:0000313" key="4">
    <source>
        <dbReference type="Proteomes" id="UP000242180"/>
    </source>
</evidence>
<gene>
    <name evidence="3" type="ORF">BCR43DRAFT_519583</name>
</gene>